<comment type="caution">
    <text evidence="2">The sequence shown here is derived from an EMBL/GenBank/DDBJ whole genome shotgun (WGS) entry which is preliminary data.</text>
</comment>
<dbReference type="InterPro" id="IPR056777">
    <property type="entry name" value="Ycf2_N"/>
</dbReference>
<dbReference type="EMBL" id="JACEIK010099149">
    <property type="protein sequence ID" value="MCE5167398.1"/>
    <property type="molecule type" value="Genomic_DNA"/>
</dbReference>
<dbReference type="Gene3D" id="3.10.680.10">
    <property type="entry name" value="Photosystem II CP47 reaction center protein"/>
    <property type="match status" value="1"/>
</dbReference>
<dbReference type="Pfam" id="PF05695">
    <property type="entry name" value="Ycf2"/>
    <property type="match status" value="1"/>
</dbReference>
<feature type="non-terminal residue" evidence="2">
    <location>
        <position position="1"/>
    </location>
</feature>
<dbReference type="InterPro" id="IPR036001">
    <property type="entry name" value="PS_II_antenna-like_sf"/>
</dbReference>
<feature type="domain" description="Ycf2 N-terminal" evidence="1">
    <location>
        <begin position="50"/>
        <end position="123"/>
    </location>
</feature>
<protein>
    <recommendedName>
        <fullName evidence="1">Ycf2 N-terminal domain-containing protein</fullName>
    </recommendedName>
</protein>
<name>A0ABS8Y6X6_DATST</name>
<evidence type="ECO:0000313" key="3">
    <source>
        <dbReference type="Proteomes" id="UP000823775"/>
    </source>
</evidence>
<proteinExistence type="predicted"/>
<gene>
    <name evidence="2" type="ORF">HAX54_053365</name>
</gene>
<evidence type="ECO:0000313" key="2">
    <source>
        <dbReference type="EMBL" id="MCE5167398.1"/>
    </source>
</evidence>
<keyword evidence="3" id="KW-1185">Reference proteome</keyword>
<sequence length="165" mass="18620">CDPATVKKYARRAQLGEIFELDRATLKSDDTFGMVLEPCSESPRALIHKPITEIESGRFPKCLFGYSSMSRLFTEHEKQMINHLFPKEIEEFLGNPTRSVHSFFSDRWSELHLGSSGGLSQTKANKESYSPFQSAESNKIAALTLAALRGYDRSSLNSFPRSCYN</sequence>
<evidence type="ECO:0000259" key="1">
    <source>
        <dbReference type="Pfam" id="PF05695"/>
    </source>
</evidence>
<dbReference type="SUPFAM" id="SSF161077">
    <property type="entry name" value="Photosystem II antenna protein-like"/>
    <property type="match status" value="1"/>
</dbReference>
<organism evidence="2 3">
    <name type="scientific">Datura stramonium</name>
    <name type="common">Jimsonweed</name>
    <name type="synonym">Common thornapple</name>
    <dbReference type="NCBI Taxonomy" id="4076"/>
    <lineage>
        <taxon>Eukaryota</taxon>
        <taxon>Viridiplantae</taxon>
        <taxon>Streptophyta</taxon>
        <taxon>Embryophyta</taxon>
        <taxon>Tracheophyta</taxon>
        <taxon>Spermatophyta</taxon>
        <taxon>Magnoliopsida</taxon>
        <taxon>eudicotyledons</taxon>
        <taxon>Gunneridae</taxon>
        <taxon>Pentapetalae</taxon>
        <taxon>asterids</taxon>
        <taxon>lamiids</taxon>
        <taxon>Solanales</taxon>
        <taxon>Solanaceae</taxon>
        <taxon>Solanoideae</taxon>
        <taxon>Datureae</taxon>
        <taxon>Datura</taxon>
    </lineage>
</organism>
<accession>A0ABS8Y6X6</accession>
<dbReference type="Proteomes" id="UP000823775">
    <property type="component" value="Unassembled WGS sequence"/>
</dbReference>
<reference evidence="2 3" key="1">
    <citation type="journal article" date="2021" name="BMC Genomics">
        <title>Datura genome reveals duplications of psychoactive alkaloid biosynthetic genes and high mutation rate following tissue culture.</title>
        <authorList>
            <person name="Rajewski A."/>
            <person name="Carter-House D."/>
            <person name="Stajich J."/>
            <person name="Litt A."/>
        </authorList>
    </citation>
    <scope>NUCLEOTIDE SEQUENCE [LARGE SCALE GENOMIC DNA]</scope>
    <source>
        <strain evidence="2">AR-01</strain>
    </source>
</reference>